<evidence type="ECO:0000313" key="2">
    <source>
        <dbReference type="Proteomes" id="UP001302812"/>
    </source>
</evidence>
<dbReference type="GeneID" id="89940409"/>
<accession>A0AAN6T7I6</accession>
<dbReference type="RefSeq" id="XP_064665253.1">
    <property type="nucleotide sequence ID" value="XM_064816284.1"/>
</dbReference>
<dbReference type="Proteomes" id="UP001302812">
    <property type="component" value="Unassembled WGS sequence"/>
</dbReference>
<dbReference type="EMBL" id="MU853370">
    <property type="protein sequence ID" value="KAK4107683.1"/>
    <property type="molecule type" value="Genomic_DNA"/>
</dbReference>
<keyword evidence="2" id="KW-1185">Reference proteome</keyword>
<reference evidence="1" key="1">
    <citation type="journal article" date="2023" name="Mol. Phylogenet. Evol.">
        <title>Genome-scale phylogeny and comparative genomics of the fungal order Sordariales.</title>
        <authorList>
            <person name="Hensen N."/>
            <person name="Bonometti L."/>
            <person name="Westerberg I."/>
            <person name="Brannstrom I.O."/>
            <person name="Guillou S."/>
            <person name="Cros-Aarteil S."/>
            <person name="Calhoun S."/>
            <person name="Haridas S."/>
            <person name="Kuo A."/>
            <person name="Mondo S."/>
            <person name="Pangilinan J."/>
            <person name="Riley R."/>
            <person name="LaButti K."/>
            <person name="Andreopoulos B."/>
            <person name="Lipzen A."/>
            <person name="Chen C."/>
            <person name="Yan M."/>
            <person name="Daum C."/>
            <person name="Ng V."/>
            <person name="Clum A."/>
            <person name="Steindorff A."/>
            <person name="Ohm R.A."/>
            <person name="Martin F."/>
            <person name="Silar P."/>
            <person name="Natvig D.O."/>
            <person name="Lalanne C."/>
            <person name="Gautier V."/>
            <person name="Ament-Velasquez S.L."/>
            <person name="Kruys A."/>
            <person name="Hutchinson M.I."/>
            <person name="Powell A.J."/>
            <person name="Barry K."/>
            <person name="Miller A.N."/>
            <person name="Grigoriev I.V."/>
            <person name="Debuchy R."/>
            <person name="Gladieux P."/>
            <person name="Hiltunen Thoren M."/>
            <person name="Johannesson H."/>
        </authorList>
    </citation>
    <scope>NUCLEOTIDE SEQUENCE</scope>
    <source>
        <strain evidence="1">CBS 508.74</strain>
    </source>
</reference>
<gene>
    <name evidence="1" type="ORF">N656DRAFT_785005</name>
</gene>
<sequence length="92" mass="10233">MPLDRRLMYSCCSCIGCYAGVPLMWGDTHLRNHASTETELLKLLTVRLHNRFAPRLAAAQRILVHAVSSVNRDPSSIGGLWPKSWVGGVFLL</sequence>
<proteinExistence type="predicted"/>
<name>A0AAN6T7I6_9PEZI</name>
<reference evidence="1" key="2">
    <citation type="submission" date="2023-05" db="EMBL/GenBank/DDBJ databases">
        <authorList>
            <consortium name="Lawrence Berkeley National Laboratory"/>
            <person name="Steindorff A."/>
            <person name="Hensen N."/>
            <person name="Bonometti L."/>
            <person name="Westerberg I."/>
            <person name="Brannstrom I.O."/>
            <person name="Guillou S."/>
            <person name="Cros-Aarteil S."/>
            <person name="Calhoun S."/>
            <person name="Haridas S."/>
            <person name="Kuo A."/>
            <person name="Mondo S."/>
            <person name="Pangilinan J."/>
            <person name="Riley R."/>
            <person name="Labutti K."/>
            <person name="Andreopoulos B."/>
            <person name="Lipzen A."/>
            <person name="Chen C."/>
            <person name="Yanf M."/>
            <person name="Daum C."/>
            <person name="Ng V."/>
            <person name="Clum A."/>
            <person name="Ohm R."/>
            <person name="Martin F."/>
            <person name="Silar P."/>
            <person name="Natvig D."/>
            <person name="Lalanne C."/>
            <person name="Gautier V."/>
            <person name="Ament-Velasquez S.L."/>
            <person name="Kruys A."/>
            <person name="Hutchinson M.I."/>
            <person name="Powell A.J."/>
            <person name="Barry K."/>
            <person name="Miller A.N."/>
            <person name="Grigoriev I.V."/>
            <person name="Debuchy R."/>
            <person name="Gladieux P."/>
            <person name="Thoren M.H."/>
            <person name="Johannesson H."/>
        </authorList>
    </citation>
    <scope>NUCLEOTIDE SEQUENCE</scope>
    <source>
        <strain evidence="1">CBS 508.74</strain>
    </source>
</reference>
<protein>
    <submittedName>
        <fullName evidence="1">Uncharacterized protein</fullName>
    </submittedName>
</protein>
<evidence type="ECO:0000313" key="1">
    <source>
        <dbReference type="EMBL" id="KAK4107683.1"/>
    </source>
</evidence>
<dbReference type="AlphaFoldDB" id="A0AAN6T7I6"/>
<comment type="caution">
    <text evidence="1">The sequence shown here is derived from an EMBL/GenBank/DDBJ whole genome shotgun (WGS) entry which is preliminary data.</text>
</comment>
<organism evidence="1 2">
    <name type="scientific">Canariomyces notabilis</name>
    <dbReference type="NCBI Taxonomy" id="2074819"/>
    <lineage>
        <taxon>Eukaryota</taxon>
        <taxon>Fungi</taxon>
        <taxon>Dikarya</taxon>
        <taxon>Ascomycota</taxon>
        <taxon>Pezizomycotina</taxon>
        <taxon>Sordariomycetes</taxon>
        <taxon>Sordariomycetidae</taxon>
        <taxon>Sordariales</taxon>
        <taxon>Chaetomiaceae</taxon>
        <taxon>Canariomyces</taxon>
    </lineage>
</organism>